<keyword evidence="2" id="KW-0805">Transcription regulation</keyword>
<dbReference type="PANTHER" id="PTHR11945:SF725">
    <property type="entry name" value="AGAMOUS-LIKE 58-RELATED"/>
    <property type="match status" value="1"/>
</dbReference>
<sequence length="181" mass="20518">MSSKKTKGKQRIYIKKIEKDEDRLVTLSKRRNGIYTKLSELAILCGADFAFLGYSGSGKAYTFGSPSFQAVVERFLNGEASSSSSHLQRSVFDAHHKAKIQELCELYNSLVDKAREEEAEEMKAAASVEPLPEDAWWKVDPMAVTDEEERKQLLEKFEGLYEKLCDEVDVRNQREDAAAKN</sequence>
<evidence type="ECO:0000256" key="3">
    <source>
        <dbReference type="ARBA" id="ARBA00023125"/>
    </source>
</evidence>
<dbReference type="InterPro" id="IPR002100">
    <property type="entry name" value="TF_MADSbox"/>
</dbReference>
<gene>
    <name evidence="8" type="primary">LOC104777025</name>
</gene>
<accession>A0ABM0YDY5</accession>
<keyword evidence="5" id="KW-0539">Nucleus</keyword>
<evidence type="ECO:0000256" key="2">
    <source>
        <dbReference type="ARBA" id="ARBA00023015"/>
    </source>
</evidence>
<dbReference type="SMART" id="SM00432">
    <property type="entry name" value="MADS"/>
    <property type="match status" value="1"/>
</dbReference>
<dbReference type="GeneID" id="104777025"/>
<dbReference type="PANTHER" id="PTHR11945">
    <property type="entry name" value="MADS BOX PROTEIN"/>
    <property type="match status" value="1"/>
</dbReference>
<dbReference type="RefSeq" id="XP_010499514.1">
    <property type="nucleotide sequence ID" value="XM_010501212.2"/>
</dbReference>
<feature type="domain" description="MADS-box" evidence="6">
    <location>
        <begin position="7"/>
        <end position="67"/>
    </location>
</feature>
<dbReference type="PRINTS" id="PR00404">
    <property type="entry name" value="MADSDOMAIN"/>
</dbReference>
<evidence type="ECO:0000259" key="6">
    <source>
        <dbReference type="PROSITE" id="PS50066"/>
    </source>
</evidence>
<dbReference type="Pfam" id="PF00319">
    <property type="entry name" value="SRF-TF"/>
    <property type="match status" value="1"/>
</dbReference>
<keyword evidence="3" id="KW-0238">DNA-binding</keyword>
<dbReference type="PROSITE" id="PS50066">
    <property type="entry name" value="MADS_BOX_2"/>
    <property type="match status" value="1"/>
</dbReference>
<reference evidence="7" key="1">
    <citation type="journal article" date="2014" name="Nat. Commun.">
        <title>The emerging biofuel crop Camelina sativa retains a highly undifferentiated hexaploid genome structure.</title>
        <authorList>
            <person name="Kagale S."/>
            <person name="Koh C."/>
            <person name="Nixon J."/>
            <person name="Bollina V."/>
            <person name="Clarke W.E."/>
            <person name="Tuteja R."/>
            <person name="Spillane C."/>
            <person name="Robinson S.J."/>
            <person name="Links M.G."/>
            <person name="Clarke C."/>
            <person name="Higgins E.E."/>
            <person name="Huebert T."/>
            <person name="Sharpe A.G."/>
            <person name="Parkin I.A."/>
        </authorList>
    </citation>
    <scope>NUCLEOTIDE SEQUENCE [LARGE SCALE GENOMIC DNA]</scope>
    <source>
        <strain evidence="7">cv. DH55</strain>
    </source>
</reference>
<proteinExistence type="predicted"/>
<dbReference type="Proteomes" id="UP000694864">
    <property type="component" value="Chromosome 3"/>
</dbReference>
<keyword evidence="7" id="KW-1185">Reference proteome</keyword>
<dbReference type="InterPro" id="IPR036879">
    <property type="entry name" value="TF_MADSbox_sf"/>
</dbReference>
<evidence type="ECO:0000256" key="5">
    <source>
        <dbReference type="ARBA" id="ARBA00023242"/>
    </source>
</evidence>
<reference evidence="8" key="2">
    <citation type="submission" date="2025-08" db="UniProtKB">
        <authorList>
            <consortium name="RefSeq"/>
        </authorList>
    </citation>
    <scope>IDENTIFICATION</scope>
    <source>
        <tissue evidence="8">Leaf</tissue>
    </source>
</reference>
<comment type="subcellular location">
    <subcellularLocation>
        <location evidence="1">Nucleus</location>
    </subcellularLocation>
</comment>
<evidence type="ECO:0000313" key="8">
    <source>
        <dbReference type="RefSeq" id="XP_010499514.1"/>
    </source>
</evidence>
<evidence type="ECO:0000256" key="1">
    <source>
        <dbReference type="ARBA" id="ARBA00004123"/>
    </source>
</evidence>
<name>A0ABM0YDY5_CAMSA</name>
<organism evidence="7 8">
    <name type="scientific">Camelina sativa</name>
    <name type="common">False flax</name>
    <name type="synonym">Myagrum sativum</name>
    <dbReference type="NCBI Taxonomy" id="90675"/>
    <lineage>
        <taxon>Eukaryota</taxon>
        <taxon>Viridiplantae</taxon>
        <taxon>Streptophyta</taxon>
        <taxon>Embryophyta</taxon>
        <taxon>Tracheophyta</taxon>
        <taxon>Spermatophyta</taxon>
        <taxon>Magnoliopsida</taxon>
        <taxon>eudicotyledons</taxon>
        <taxon>Gunneridae</taxon>
        <taxon>Pentapetalae</taxon>
        <taxon>rosids</taxon>
        <taxon>malvids</taxon>
        <taxon>Brassicales</taxon>
        <taxon>Brassicaceae</taxon>
        <taxon>Camelineae</taxon>
        <taxon>Camelina</taxon>
    </lineage>
</organism>
<evidence type="ECO:0000313" key="7">
    <source>
        <dbReference type="Proteomes" id="UP000694864"/>
    </source>
</evidence>
<dbReference type="SUPFAM" id="SSF55455">
    <property type="entry name" value="SRF-like"/>
    <property type="match status" value="1"/>
</dbReference>
<dbReference type="Gene3D" id="3.40.1810.10">
    <property type="entry name" value="Transcription factor, MADS-box"/>
    <property type="match status" value="1"/>
</dbReference>
<protein>
    <submittedName>
        <fullName evidence="8">Agamous-like MADS-box protein AGL62</fullName>
    </submittedName>
</protein>
<evidence type="ECO:0000256" key="4">
    <source>
        <dbReference type="ARBA" id="ARBA00023163"/>
    </source>
</evidence>
<keyword evidence="4" id="KW-0804">Transcription</keyword>